<dbReference type="EMBL" id="CAFBLU010000001">
    <property type="protein sequence ID" value="CAB4858772.1"/>
    <property type="molecule type" value="Genomic_DNA"/>
</dbReference>
<evidence type="ECO:0000256" key="1">
    <source>
        <dbReference type="SAM" id="Phobius"/>
    </source>
</evidence>
<sequence>MSQPGVHRSTIRFLAGAMVLVGIALVVRAITSGGGVLSVGVLMGVLFVAAGLGRYWLTVRGG</sequence>
<reference evidence="2" key="1">
    <citation type="submission" date="2020-05" db="EMBL/GenBank/DDBJ databases">
        <authorList>
            <person name="Chiriac C."/>
            <person name="Salcher M."/>
            <person name="Ghai R."/>
            <person name="Kavagutti S V."/>
        </authorList>
    </citation>
    <scope>NUCLEOTIDE SEQUENCE</scope>
</reference>
<organism evidence="2">
    <name type="scientific">freshwater metagenome</name>
    <dbReference type="NCBI Taxonomy" id="449393"/>
    <lineage>
        <taxon>unclassified sequences</taxon>
        <taxon>metagenomes</taxon>
        <taxon>ecological metagenomes</taxon>
    </lineage>
</organism>
<name>A0A6J7CK34_9ZZZZ</name>
<feature type="transmembrane region" description="Helical" evidence="1">
    <location>
        <begin position="36"/>
        <end position="57"/>
    </location>
</feature>
<accession>A0A6J7CK34</accession>
<dbReference type="AlphaFoldDB" id="A0A6J7CK34"/>
<protein>
    <submittedName>
        <fullName evidence="2">Unannotated protein</fullName>
    </submittedName>
</protein>
<feature type="transmembrane region" description="Helical" evidence="1">
    <location>
        <begin position="12"/>
        <end position="30"/>
    </location>
</feature>
<keyword evidence="1" id="KW-0812">Transmembrane</keyword>
<gene>
    <name evidence="2" type="ORF">UFOPK3444_00054</name>
</gene>
<evidence type="ECO:0000313" key="2">
    <source>
        <dbReference type="EMBL" id="CAB4858772.1"/>
    </source>
</evidence>
<keyword evidence="1" id="KW-1133">Transmembrane helix</keyword>
<proteinExistence type="predicted"/>
<keyword evidence="1" id="KW-0472">Membrane</keyword>